<accession>A0A0G1PCJ7</accession>
<evidence type="ECO:0000313" key="2">
    <source>
        <dbReference type="Proteomes" id="UP000034732"/>
    </source>
</evidence>
<proteinExistence type="predicted"/>
<feature type="non-terminal residue" evidence="1">
    <location>
        <position position="25"/>
    </location>
</feature>
<protein>
    <submittedName>
        <fullName evidence="1">Uncharacterized protein</fullName>
    </submittedName>
</protein>
<comment type="caution">
    <text evidence="1">The sequence shown here is derived from an EMBL/GenBank/DDBJ whole genome shotgun (WGS) entry which is preliminary data.</text>
</comment>
<sequence>MRESALASWSWESAASMLIEHAETP</sequence>
<dbReference type="AlphaFoldDB" id="A0A0G1PCJ7"/>
<name>A0A0G1PCJ7_UNCKA</name>
<evidence type="ECO:0000313" key="1">
    <source>
        <dbReference type="EMBL" id="KKU30476.1"/>
    </source>
</evidence>
<dbReference type="EMBL" id="LCMF01000021">
    <property type="protein sequence ID" value="KKU30476.1"/>
    <property type="molecule type" value="Genomic_DNA"/>
</dbReference>
<gene>
    <name evidence="1" type="ORF">UX44_C0021G0008</name>
</gene>
<dbReference type="Proteomes" id="UP000034732">
    <property type="component" value="Unassembled WGS sequence"/>
</dbReference>
<reference evidence="1 2" key="1">
    <citation type="journal article" date="2015" name="Nature">
        <title>rRNA introns, odd ribosomes, and small enigmatic genomes across a large radiation of phyla.</title>
        <authorList>
            <person name="Brown C.T."/>
            <person name="Hug L.A."/>
            <person name="Thomas B.C."/>
            <person name="Sharon I."/>
            <person name="Castelle C.J."/>
            <person name="Singh A."/>
            <person name="Wilkins M.J."/>
            <person name="Williams K.H."/>
            <person name="Banfield J.F."/>
        </authorList>
    </citation>
    <scope>NUCLEOTIDE SEQUENCE [LARGE SCALE GENOMIC DNA]</scope>
</reference>
<organism evidence="1 2">
    <name type="scientific">candidate division WWE3 bacterium GW2011_GWA1_46_21</name>
    <dbReference type="NCBI Taxonomy" id="1619107"/>
    <lineage>
        <taxon>Bacteria</taxon>
        <taxon>Katanobacteria</taxon>
    </lineage>
</organism>